<dbReference type="OrthoDB" id="9815847at2"/>
<name>A0A212QNJ7_RHOAC</name>
<dbReference type="InterPro" id="IPR051263">
    <property type="entry name" value="C-type_cytochrome_biogenesis"/>
</dbReference>
<dbReference type="Gene3D" id="1.25.40.10">
    <property type="entry name" value="Tetratricopeptide repeat domain"/>
    <property type="match status" value="1"/>
</dbReference>
<keyword evidence="4" id="KW-1185">Reference proteome</keyword>
<dbReference type="SUPFAM" id="SSF48452">
    <property type="entry name" value="TPR-like"/>
    <property type="match status" value="1"/>
</dbReference>
<keyword evidence="2" id="KW-0201">Cytochrome c-type biogenesis</keyword>
<dbReference type="PANTHER" id="PTHR47870:SF1">
    <property type="entry name" value="CYTOCHROME C-TYPE BIOGENESIS PROTEIN CCMH"/>
    <property type="match status" value="1"/>
</dbReference>
<evidence type="ECO:0000313" key="3">
    <source>
        <dbReference type="EMBL" id="SNB60987.1"/>
    </source>
</evidence>
<dbReference type="RefSeq" id="WP_088519359.1">
    <property type="nucleotide sequence ID" value="NZ_FYDG01000001.1"/>
</dbReference>
<evidence type="ECO:0000313" key="4">
    <source>
        <dbReference type="Proteomes" id="UP000198418"/>
    </source>
</evidence>
<dbReference type="InterPro" id="IPR011990">
    <property type="entry name" value="TPR-like_helical_dom_sf"/>
</dbReference>
<dbReference type="AlphaFoldDB" id="A0A212QNJ7"/>
<dbReference type="EMBL" id="FYDG01000001">
    <property type="protein sequence ID" value="SNB60987.1"/>
    <property type="molecule type" value="Genomic_DNA"/>
</dbReference>
<proteinExistence type="predicted"/>
<reference evidence="4" key="1">
    <citation type="submission" date="2017-06" db="EMBL/GenBank/DDBJ databases">
        <authorList>
            <person name="Varghese N."/>
            <person name="Submissions S."/>
        </authorList>
    </citation>
    <scope>NUCLEOTIDE SEQUENCE [LARGE SCALE GENOMIC DNA]</scope>
    <source>
        <strain evidence="4">DSM 137</strain>
    </source>
</reference>
<dbReference type="InterPro" id="IPR017560">
    <property type="entry name" value="Cyt_c_biogenesis_CcmI"/>
</dbReference>
<dbReference type="GO" id="GO:0030313">
    <property type="term" value="C:cell envelope"/>
    <property type="evidence" value="ECO:0007669"/>
    <property type="project" value="UniProtKB-SubCell"/>
</dbReference>
<protein>
    <submittedName>
        <fullName evidence="3">Cytochrome c-type biogenesis protein CcmH</fullName>
    </submittedName>
</protein>
<dbReference type="NCBIfam" id="TIGR03142">
    <property type="entry name" value="cytochro_ccmI"/>
    <property type="match status" value="1"/>
</dbReference>
<accession>A0A212QNJ7</accession>
<organism evidence="3 4">
    <name type="scientific">Rhodoblastus acidophilus</name>
    <name type="common">Rhodopseudomonas acidophila</name>
    <dbReference type="NCBI Taxonomy" id="1074"/>
    <lineage>
        <taxon>Bacteria</taxon>
        <taxon>Pseudomonadati</taxon>
        <taxon>Pseudomonadota</taxon>
        <taxon>Alphaproteobacteria</taxon>
        <taxon>Hyphomicrobiales</taxon>
        <taxon>Rhodoblastaceae</taxon>
        <taxon>Rhodoblastus</taxon>
    </lineage>
</organism>
<dbReference type="PANTHER" id="PTHR47870">
    <property type="entry name" value="CYTOCHROME C-TYPE BIOGENESIS PROTEIN CCMH"/>
    <property type="match status" value="1"/>
</dbReference>
<evidence type="ECO:0000256" key="1">
    <source>
        <dbReference type="ARBA" id="ARBA00004196"/>
    </source>
</evidence>
<dbReference type="GO" id="GO:0005886">
    <property type="term" value="C:plasma membrane"/>
    <property type="evidence" value="ECO:0007669"/>
    <property type="project" value="TreeGrafter"/>
</dbReference>
<dbReference type="GO" id="GO:0017004">
    <property type="term" value="P:cytochrome complex assembly"/>
    <property type="evidence" value="ECO:0007669"/>
    <property type="project" value="UniProtKB-KW"/>
</dbReference>
<gene>
    <name evidence="3" type="ORF">SAMN06265338_101959</name>
</gene>
<dbReference type="Proteomes" id="UP000198418">
    <property type="component" value="Unassembled WGS sequence"/>
</dbReference>
<comment type="subcellular location">
    <subcellularLocation>
        <location evidence="1">Cell envelope</location>
    </subcellularLocation>
</comment>
<sequence>MIWIVFALLTGVAVFSALWPLSRPAPKVAEDAADVAFYRAQIDEIDAERERGAIDPDQAEAAKALAARRLIAAAPQETPAAGAPVNRKIAAALALVFVPLVAVGLYTQVGHPDLPDMPLEARLKSAPAQGDFMVAVAKMEAHIAAHPEDGKALELMAPVWQRLGDAAKAVHAREEALRLLGETPERHIRLAEAMANANNGDFTPQAEAHIARALQMAPKSPEVRYFVGAAAAQKGEFERAREIWSALAADLPEGSPPRVAVDQQIAELDAKGPVAQKVAQPSDAQQKTINAMVEGLAKRLSEKGGSAEEWARLIRAYKVLNENDKAKAALDDARKALAQDAGGLAKIDAQARELGVDGK</sequence>
<evidence type="ECO:0000256" key="2">
    <source>
        <dbReference type="ARBA" id="ARBA00022748"/>
    </source>
</evidence>